<dbReference type="EC" id="4.2.2.n1" evidence="2"/>
<dbReference type="PROSITE" id="PS51257">
    <property type="entry name" value="PROKAR_LIPOPROTEIN"/>
    <property type="match status" value="1"/>
</dbReference>
<evidence type="ECO:0000256" key="7">
    <source>
        <dbReference type="SAM" id="SignalP"/>
    </source>
</evidence>
<evidence type="ECO:0000256" key="5">
    <source>
        <dbReference type="ARBA" id="ARBA00030918"/>
    </source>
</evidence>
<name>A0A7Y9IS39_9BURK</name>
<dbReference type="Pfam" id="PF06725">
    <property type="entry name" value="3D"/>
    <property type="match status" value="1"/>
</dbReference>
<dbReference type="PANTHER" id="PTHR30124:SF0">
    <property type="entry name" value="MEMBRANE-BOUND LYTIC MUREIN TRANSGLYCOSYLASE A"/>
    <property type="match status" value="1"/>
</dbReference>
<evidence type="ECO:0000256" key="1">
    <source>
        <dbReference type="ARBA" id="ARBA00001420"/>
    </source>
</evidence>
<dbReference type="RefSeq" id="WP_257022185.1">
    <property type="nucleotide sequence ID" value="NZ_JACBYR010000001.1"/>
</dbReference>
<dbReference type="Gene3D" id="2.40.40.10">
    <property type="entry name" value="RlpA-like domain"/>
    <property type="match status" value="1"/>
</dbReference>
<reference evidence="9 10" key="1">
    <citation type="submission" date="2020-07" db="EMBL/GenBank/DDBJ databases">
        <title>Genomic Encyclopedia of Type Strains, Phase IV (KMG-V): Genome sequencing to study the core and pangenomes of soil and plant-associated prokaryotes.</title>
        <authorList>
            <person name="Whitman W."/>
        </authorList>
    </citation>
    <scope>NUCLEOTIDE SEQUENCE [LARGE SCALE GENOMIC DNA]</scope>
    <source>
        <strain evidence="9 10">SAS40</strain>
    </source>
</reference>
<dbReference type="InterPro" id="IPR010611">
    <property type="entry name" value="3D_dom"/>
</dbReference>
<dbReference type="GO" id="GO:0004553">
    <property type="term" value="F:hydrolase activity, hydrolyzing O-glycosyl compounds"/>
    <property type="evidence" value="ECO:0007669"/>
    <property type="project" value="InterPro"/>
</dbReference>
<comment type="catalytic activity">
    <reaction evidence="1">
        <text>Exolytic cleavage of the (1-&gt;4)-beta-glycosidic linkage between N-acetylmuramic acid (MurNAc) and N-acetylglucosamine (GlcNAc) residues in peptidoglycan, from either the reducing or the non-reducing ends of the peptidoglycan chains, with concomitant formation of a 1,6-anhydrobond in the MurNAc residue.</text>
        <dbReference type="EC" id="4.2.2.n1"/>
    </reaction>
</comment>
<evidence type="ECO:0000259" key="8">
    <source>
        <dbReference type="SMART" id="SM00925"/>
    </source>
</evidence>
<feature type="domain" description="Lytic transglycosylase MltA" evidence="8">
    <location>
        <begin position="219"/>
        <end position="378"/>
    </location>
</feature>
<dbReference type="Proteomes" id="UP000542125">
    <property type="component" value="Unassembled WGS sequence"/>
</dbReference>
<dbReference type="GO" id="GO:0071555">
    <property type="term" value="P:cell wall organization"/>
    <property type="evidence" value="ECO:0007669"/>
    <property type="project" value="UniProtKB-KW"/>
</dbReference>
<dbReference type="InterPro" id="IPR026044">
    <property type="entry name" value="MltA"/>
</dbReference>
<evidence type="ECO:0000256" key="6">
    <source>
        <dbReference type="SAM" id="MobiDB-lite"/>
    </source>
</evidence>
<dbReference type="GO" id="GO:0008933">
    <property type="term" value="F:peptidoglycan lytic transglycosylase activity"/>
    <property type="evidence" value="ECO:0007669"/>
    <property type="project" value="TreeGrafter"/>
</dbReference>
<dbReference type="EMBL" id="JACBYR010000001">
    <property type="protein sequence ID" value="NYE81951.1"/>
    <property type="molecule type" value="Genomic_DNA"/>
</dbReference>
<evidence type="ECO:0000256" key="3">
    <source>
        <dbReference type="ARBA" id="ARBA00023239"/>
    </source>
</evidence>
<evidence type="ECO:0000256" key="4">
    <source>
        <dbReference type="ARBA" id="ARBA00023316"/>
    </source>
</evidence>
<dbReference type="GO" id="GO:0019867">
    <property type="term" value="C:outer membrane"/>
    <property type="evidence" value="ECO:0007669"/>
    <property type="project" value="InterPro"/>
</dbReference>
<keyword evidence="10" id="KW-1185">Reference proteome</keyword>
<dbReference type="GO" id="GO:0009254">
    <property type="term" value="P:peptidoglycan turnover"/>
    <property type="evidence" value="ECO:0007669"/>
    <property type="project" value="InterPro"/>
</dbReference>
<dbReference type="SUPFAM" id="SSF50685">
    <property type="entry name" value="Barwin-like endoglucanases"/>
    <property type="match status" value="1"/>
</dbReference>
<dbReference type="InterPro" id="IPR036908">
    <property type="entry name" value="RlpA-like_sf"/>
</dbReference>
<sequence length="486" mass="51024">MSHCNRLRPAALTLAAALALAGCGGAPVTVLPDSGGDAGPSGSSGTSGAYGSPGSAWPGSSSPGSSGGTAGSADPVHPAPTTTPGGIAVPPSTARPPAAPVARPASKPALQASKHFVRSGWASVSGWQADTVESAWTTFQDNCRSIMLRTGRPVSLAAPQTVDPYAWQQVCAAARDPSLRNPSPAQARAFLEKWLEPWTVRTPTGEAATGLATAYYEPLVRASRVRGGPYQWPLYAVPNDLLVLDMGSLYPELAGKRVRGKLDGKRVVPYDSRAELERAGREPAAIVWVSDPVDAFFLQVQGTGRASLDDGPGKGSVIRVAYAEHNGHPYVSIGRWLVDQGELTLDQASMQSIKAWAKTHPTRVKEMLNANPAVVFFREEPVVNAEEGPKGAFGMPLTAQRSIAVDPAIVPLGTPAFLSTTMPNSKVPLQKMVFAQDTGSAIKGPARADVFWGYGEEAGEQAGRMKQPSKMWVLWPKGEGAPAPAR</sequence>
<proteinExistence type="predicted"/>
<feature type="region of interest" description="Disordered" evidence="6">
    <location>
        <begin position="34"/>
        <end position="107"/>
    </location>
</feature>
<keyword evidence="3" id="KW-0456">Lyase</keyword>
<dbReference type="PANTHER" id="PTHR30124">
    <property type="entry name" value="MEMBRANE-BOUND LYTIC MUREIN TRANSGLYCOSYLASE A"/>
    <property type="match status" value="1"/>
</dbReference>
<evidence type="ECO:0000313" key="9">
    <source>
        <dbReference type="EMBL" id="NYE81951.1"/>
    </source>
</evidence>
<protein>
    <recommendedName>
        <fullName evidence="2">peptidoglycan lytic exotransglycosylase</fullName>
        <ecNumber evidence="2">4.2.2.n1</ecNumber>
    </recommendedName>
    <alternativeName>
        <fullName evidence="5">Murein hydrolase A</fullName>
    </alternativeName>
</protein>
<comment type="caution">
    <text evidence="9">The sequence shown here is derived from an EMBL/GenBank/DDBJ whole genome shotgun (WGS) entry which is preliminary data.</text>
</comment>
<evidence type="ECO:0000313" key="10">
    <source>
        <dbReference type="Proteomes" id="UP000542125"/>
    </source>
</evidence>
<dbReference type="CDD" id="cd14485">
    <property type="entry name" value="mltA_like_LT_A"/>
    <property type="match status" value="1"/>
</dbReference>
<evidence type="ECO:0000256" key="2">
    <source>
        <dbReference type="ARBA" id="ARBA00012587"/>
    </source>
</evidence>
<gene>
    <name evidence="9" type="ORF">FHW18_001222</name>
</gene>
<dbReference type="Pfam" id="PF03562">
    <property type="entry name" value="MltA"/>
    <property type="match status" value="1"/>
</dbReference>
<dbReference type="Gene3D" id="2.40.240.50">
    <property type="entry name" value="Barwin-like endoglucanases"/>
    <property type="match status" value="1"/>
</dbReference>
<dbReference type="InterPro" id="IPR005300">
    <property type="entry name" value="MltA_B"/>
</dbReference>
<feature type="chain" id="PRO_5031170396" description="peptidoglycan lytic exotransglycosylase" evidence="7">
    <location>
        <begin position="22"/>
        <end position="486"/>
    </location>
</feature>
<keyword evidence="4" id="KW-0961">Cell wall biogenesis/degradation</keyword>
<feature type="compositionally biased region" description="Low complexity" evidence="6">
    <location>
        <begin position="34"/>
        <end position="64"/>
    </location>
</feature>
<accession>A0A7Y9IS39</accession>
<dbReference type="SMART" id="SM00925">
    <property type="entry name" value="MltA"/>
    <property type="match status" value="1"/>
</dbReference>
<organism evidence="9 10">
    <name type="scientific">Pigmentiphaga litoralis</name>
    <dbReference type="NCBI Taxonomy" id="516702"/>
    <lineage>
        <taxon>Bacteria</taxon>
        <taxon>Pseudomonadati</taxon>
        <taxon>Pseudomonadota</taxon>
        <taxon>Betaproteobacteria</taxon>
        <taxon>Burkholderiales</taxon>
        <taxon>Alcaligenaceae</taxon>
        <taxon>Pigmentiphaga</taxon>
    </lineage>
</organism>
<dbReference type="CDD" id="cd14668">
    <property type="entry name" value="mlta_B"/>
    <property type="match status" value="1"/>
</dbReference>
<keyword evidence="7" id="KW-0732">Signal</keyword>
<feature type="signal peptide" evidence="7">
    <location>
        <begin position="1"/>
        <end position="21"/>
    </location>
</feature>
<dbReference type="GO" id="GO:0009253">
    <property type="term" value="P:peptidoglycan catabolic process"/>
    <property type="evidence" value="ECO:0007669"/>
    <property type="project" value="TreeGrafter"/>
</dbReference>
<dbReference type="AlphaFoldDB" id="A0A7Y9IS39"/>